<dbReference type="SUPFAM" id="SSF52540">
    <property type="entry name" value="P-loop containing nucleoside triphosphate hydrolases"/>
    <property type="match status" value="1"/>
</dbReference>
<feature type="domain" description="ABC transporter" evidence="7">
    <location>
        <begin position="11"/>
        <end position="254"/>
    </location>
</feature>
<dbReference type="CDD" id="cd03256">
    <property type="entry name" value="ABC_PhnC_transporter"/>
    <property type="match status" value="1"/>
</dbReference>
<dbReference type="Proteomes" id="UP000569914">
    <property type="component" value="Unassembled WGS sequence"/>
</dbReference>
<dbReference type="InterPro" id="IPR050086">
    <property type="entry name" value="MetN_ABC_transporter-like"/>
</dbReference>
<keyword evidence="5" id="KW-1278">Translocase</keyword>
<evidence type="ECO:0000256" key="1">
    <source>
        <dbReference type="ARBA" id="ARBA00022448"/>
    </source>
</evidence>
<keyword evidence="9" id="KW-1185">Reference proteome</keyword>
<dbReference type="SMART" id="SM00382">
    <property type="entry name" value="AAA"/>
    <property type="match status" value="1"/>
</dbReference>
<keyword evidence="4 8" id="KW-0067">ATP-binding</keyword>
<dbReference type="InterPro" id="IPR027417">
    <property type="entry name" value="P-loop_NTPase"/>
</dbReference>
<comment type="caution">
    <text evidence="8">The sequence shown here is derived from an EMBL/GenBank/DDBJ whole genome shotgun (WGS) entry which is preliminary data.</text>
</comment>
<dbReference type="PANTHER" id="PTHR43166">
    <property type="entry name" value="AMINO ACID IMPORT ATP-BINDING PROTEIN"/>
    <property type="match status" value="1"/>
</dbReference>
<dbReference type="InterPro" id="IPR012693">
    <property type="entry name" value="ABC_transpr_PhnC"/>
</dbReference>
<evidence type="ECO:0000259" key="7">
    <source>
        <dbReference type="PROSITE" id="PS50893"/>
    </source>
</evidence>
<dbReference type="Pfam" id="PF00005">
    <property type="entry name" value="ABC_tran"/>
    <property type="match status" value="1"/>
</dbReference>
<evidence type="ECO:0000256" key="2">
    <source>
        <dbReference type="ARBA" id="ARBA00022475"/>
    </source>
</evidence>
<reference evidence="8 9" key="1">
    <citation type="submission" date="2020-07" db="EMBL/GenBank/DDBJ databases">
        <title>Sequencing the genomes of 1000 actinobacteria strains.</title>
        <authorList>
            <person name="Klenk H.-P."/>
        </authorList>
    </citation>
    <scope>NUCLEOTIDE SEQUENCE [LARGE SCALE GENOMIC DNA]</scope>
    <source>
        <strain evidence="8 9">DSM 22083</strain>
    </source>
</reference>
<dbReference type="NCBIfam" id="TIGR02315">
    <property type="entry name" value="ABC_phnC"/>
    <property type="match status" value="1"/>
</dbReference>
<keyword evidence="3" id="KW-0547">Nucleotide-binding</keyword>
<protein>
    <submittedName>
        <fullName evidence="8">Phosphonate transport system ATP-binding protein</fullName>
    </submittedName>
</protein>
<name>A0A7Y9L9P1_9ACTN</name>
<evidence type="ECO:0000256" key="5">
    <source>
        <dbReference type="ARBA" id="ARBA00022967"/>
    </source>
</evidence>
<evidence type="ECO:0000256" key="6">
    <source>
        <dbReference type="ARBA" id="ARBA00023136"/>
    </source>
</evidence>
<dbReference type="GO" id="GO:0005524">
    <property type="term" value="F:ATP binding"/>
    <property type="evidence" value="ECO:0007669"/>
    <property type="project" value="UniProtKB-KW"/>
</dbReference>
<keyword evidence="6" id="KW-0472">Membrane</keyword>
<dbReference type="RefSeq" id="WP_179748789.1">
    <property type="nucleotide sequence ID" value="NZ_JACCBU010000001.1"/>
</dbReference>
<dbReference type="PROSITE" id="PS00211">
    <property type="entry name" value="ABC_TRANSPORTER_1"/>
    <property type="match status" value="1"/>
</dbReference>
<dbReference type="AlphaFoldDB" id="A0A7Y9L9P1"/>
<dbReference type="PROSITE" id="PS50893">
    <property type="entry name" value="ABC_TRANSPORTER_2"/>
    <property type="match status" value="1"/>
</dbReference>
<keyword evidence="2" id="KW-1003">Cell membrane</keyword>
<evidence type="ECO:0000256" key="3">
    <source>
        <dbReference type="ARBA" id="ARBA00022741"/>
    </source>
</evidence>
<sequence length="276" mass="29672">MMIKDQGRPVIEFERVGKRFGETVALDDVTFSVEPGTVVVLLGLSGSGKSTLLRQVNGLQQPTTGTVRVLGEEVSITRGRSLRALRRQIGFVFQNFHLVGPSTVLENVCTGLLGSLFGPRLGLAMYPRSVRRQALEQLDRVGLADRAFQRADTLSGGQQQRVAIARALVQRPKILLADEPVASLDPESSAQVMELIREIGAEDDLTVLCSLHQVELALDFADRIVGLRSGAVVLDRAAVGLSREQAMEIYGSVGAQPETAAEPARPVRVGQPALAG</sequence>
<dbReference type="GO" id="GO:0015416">
    <property type="term" value="F:ABC-type phosphonate transporter activity"/>
    <property type="evidence" value="ECO:0007669"/>
    <property type="project" value="InterPro"/>
</dbReference>
<accession>A0A7Y9L9P1</accession>
<evidence type="ECO:0000313" key="8">
    <source>
        <dbReference type="EMBL" id="NYE69797.1"/>
    </source>
</evidence>
<dbReference type="InterPro" id="IPR003593">
    <property type="entry name" value="AAA+_ATPase"/>
</dbReference>
<proteinExistence type="predicted"/>
<dbReference type="EMBL" id="JACCBU010000001">
    <property type="protein sequence ID" value="NYE69797.1"/>
    <property type="molecule type" value="Genomic_DNA"/>
</dbReference>
<dbReference type="GO" id="GO:0016887">
    <property type="term" value="F:ATP hydrolysis activity"/>
    <property type="evidence" value="ECO:0007669"/>
    <property type="project" value="InterPro"/>
</dbReference>
<evidence type="ECO:0000313" key="9">
    <source>
        <dbReference type="Proteomes" id="UP000569914"/>
    </source>
</evidence>
<evidence type="ECO:0000256" key="4">
    <source>
        <dbReference type="ARBA" id="ARBA00022840"/>
    </source>
</evidence>
<organism evidence="8 9">
    <name type="scientific">Microlunatus parietis</name>
    <dbReference type="NCBI Taxonomy" id="682979"/>
    <lineage>
        <taxon>Bacteria</taxon>
        <taxon>Bacillati</taxon>
        <taxon>Actinomycetota</taxon>
        <taxon>Actinomycetes</taxon>
        <taxon>Propionibacteriales</taxon>
        <taxon>Propionibacteriaceae</taxon>
        <taxon>Microlunatus</taxon>
    </lineage>
</organism>
<dbReference type="InterPro" id="IPR003439">
    <property type="entry name" value="ABC_transporter-like_ATP-bd"/>
</dbReference>
<dbReference type="PANTHER" id="PTHR43166:SF6">
    <property type="entry name" value="PHOSPHONATES IMPORT ATP-BINDING PROTEIN PHNC"/>
    <property type="match status" value="1"/>
</dbReference>
<keyword evidence="1" id="KW-0813">Transport</keyword>
<dbReference type="InterPro" id="IPR017871">
    <property type="entry name" value="ABC_transporter-like_CS"/>
</dbReference>
<gene>
    <name evidence="8" type="ORF">BKA15_001126</name>
</gene>
<dbReference type="Gene3D" id="3.40.50.300">
    <property type="entry name" value="P-loop containing nucleotide triphosphate hydrolases"/>
    <property type="match status" value="1"/>
</dbReference>
<dbReference type="GO" id="GO:0016020">
    <property type="term" value="C:membrane"/>
    <property type="evidence" value="ECO:0007669"/>
    <property type="project" value="InterPro"/>
</dbReference>